<dbReference type="EMBL" id="CP043494">
    <property type="protein sequence ID" value="WNG49215.1"/>
    <property type="molecule type" value="Genomic_DNA"/>
</dbReference>
<proteinExistence type="predicted"/>
<gene>
    <name evidence="1" type="ORF">F0U60_37680</name>
</gene>
<evidence type="ECO:0000313" key="2">
    <source>
        <dbReference type="Proteomes" id="UP001611383"/>
    </source>
</evidence>
<name>A0ABY9X1F0_9BACT</name>
<evidence type="ECO:0000313" key="1">
    <source>
        <dbReference type="EMBL" id="WNG49215.1"/>
    </source>
</evidence>
<sequence length="117" mass="13352">MPSSPLPTPEQRRAAVVERIDCTPVAERVLLRARLYEETPAMGLLEEMRRGPKCRCAVCWVVRPARLQWKDHDGTHRYTCESDDCRQLWRKLSRAEEAAHAKAQARLVLAVQEGMAA</sequence>
<dbReference type="RefSeq" id="WP_395806895.1">
    <property type="nucleotide sequence ID" value="NZ_CP043494.1"/>
</dbReference>
<reference evidence="1 2" key="1">
    <citation type="submission" date="2019-08" db="EMBL/GenBank/DDBJ databases">
        <title>Archangium and Cystobacter genomes.</title>
        <authorList>
            <person name="Chen I.-C.K."/>
            <person name="Wielgoss S."/>
        </authorList>
    </citation>
    <scope>NUCLEOTIDE SEQUENCE [LARGE SCALE GENOMIC DNA]</scope>
    <source>
        <strain evidence="1 2">Cbm 6</strain>
    </source>
</reference>
<protein>
    <recommendedName>
        <fullName evidence="3">YlxR domain-containing protein</fullName>
    </recommendedName>
</protein>
<keyword evidence="2" id="KW-1185">Reference proteome</keyword>
<accession>A0ABY9X1F0</accession>
<dbReference type="Proteomes" id="UP001611383">
    <property type="component" value="Chromosome"/>
</dbReference>
<evidence type="ECO:0008006" key="3">
    <source>
        <dbReference type="Google" id="ProtNLM"/>
    </source>
</evidence>
<organism evidence="1 2">
    <name type="scientific">Archangium minus</name>
    <dbReference type="NCBI Taxonomy" id="83450"/>
    <lineage>
        <taxon>Bacteria</taxon>
        <taxon>Pseudomonadati</taxon>
        <taxon>Myxococcota</taxon>
        <taxon>Myxococcia</taxon>
        <taxon>Myxococcales</taxon>
        <taxon>Cystobacterineae</taxon>
        <taxon>Archangiaceae</taxon>
        <taxon>Archangium</taxon>
    </lineage>
</organism>